<evidence type="ECO:0000256" key="2">
    <source>
        <dbReference type="ARBA" id="ARBA00023235"/>
    </source>
</evidence>
<evidence type="ECO:0000313" key="5">
    <source>
        <dbReference type="Proteomes" id="UP001601627"/>
    </source>
</evidence>
<comment type="caution">
    <text evidence="4">The sequence shown here is derived from an EMBL/GenBank/DDBJ whole genome shotgun (WGS) entry which is preliminary data.</text>
</comment>
<dbReference type="GO" id="GO:0008837">
    <property type="term" value="F:diaminopimelate epimerase activity"/>
    <property type="evidence" value="ECO:0007669"/>
    <property type="project" value="UniProtKB-EC"/>
</dbReference>
<reference evidence="4 5" key="1">
    <citation type="submission" date="2024-09" db="EMBL/GenBank/DDBJ databases">
        <title>The Natural Products Discovery Center: Release of the First 8490 Sequenced Strains for Exploring Actinobacteria Biosynthetic Diversity.</title>
        <authorList>
            <person name="Kalkreuter E."/>
            <person name="Kautsar S.A."/>
            <person name="Yang D."/>
            <person name="Bader C.D."/>
            <person name="Teijaro C.N."/>
            <person name="Fluegel L."/>
            <person name="Davis C.M."/>
            <person name="Simpson J.R."/>
            <person name="Lauterbach L."/>
            <person name="Steele A.D."/>
            <person name="Gui C."/>
            <person name="Meng S."/>
            <person name="Li G."/>
            <person name="Viehrig K."/>
            <person name="Ye F."/>
            <person name="Su P."/>
            <person name="Kiefer A.F."/>
            <person name="Nichols A."/>
            <person name="Cepeda A.J."/>
            <person name="Yan W."/>
            <person name="Fan B."/>
            <person name="Jiang Y."/>
            <person name="Adhikari A."/>
            <person name="Zheng C.-J."/>
            <person name="Schuster L."/>
            <person name="Cowan T.M."/>
            <person name="Smanski M.J."/>
            <person name="Chevrette M.G."/>
            <person name="De Carvalho L.P.S."/>
            <person name="Shen B."/>
        </authorList>
    </citation>
    <scope>NUCLEOTIDE SEQUENCE [LARGE SCALE GENOMIC DNA]</scope>
    <source>
        <strain evidence="4 5">NPDC058328</strain>
    </source>
</reference>
<dbReference type="SUPFAM" id="SSF54506">
    <property type="entry name" value="Diaminopimelate epimerase-like"/>
    <property type="match status" value="2"/>
</dbReference>
<keyword evidence="5" id="KW-1185">Reference proteome</keyword>
<dbReference type="EMBL" id="JBHVZQ010000067">
    <property type="protein sequence ID" value="MFF1278733.1"/>
    <property type="molecule type" value="Genomic_DNA"/>
</dbReference>
<dbReference type="InterPro" id="IPR001653">
    <property type="entry name" value="DAP_epimerase_DapF"/>
</dbReference>
<dbReference type="PANTHER" id="PTHR31689:SF0">
    <property type="entry name" value="DIAMINOPIMELATE EPIMERASE"/>
    <property type="match status" value="1"/>
</dbReference>
<evidence type="ECO:0000256" key="3">
    <source>
        <dbReference type="NCBIfam" id="TIGR00652"/>
    </source>
</evidence>
<sequence>MTVRFRKVHGAGNDFILVTGAASERDWRVWGPWLCARRTGVGADGLVISDAVAKDRAILAVLCVNPDGSVATLCANALRCAAWCASLDHGWTTMSLVMAGVPHEAVVEGSYVRVTVEAREIEPQRFAQRHQGGIIRFDSVRVGAKHLVALVDDVNLPDLAGLVQRLRHRDPATADTNISVVQSLTEQELTVRTYESSAQEESLSCASGAVAAAVIATHRGLVDVSGPVTVHNRAGSPLTVTAHTERPLYWVGGPVTYVFDGELDFV</sequence>
<dbReference type="Gene3D" id="3.10.310.10">
    <property type="entry name" value="Diaminopimelate Epimerase, Chain A, domain 1"/>
    <property type="match status" value="2"/>
</dbReference>
<dbReference type="RefSeq" id="WP_388241491.1">
    <property type="nucleotide sequence ID" value="NZ_JBHVZQ010000067.1"/>
</dbReference>
<name>A0ABW6QHM5_9ACTN</name>
<gene>
    <name evidence="4" type="primary">dapF</name>
    <name evidence="4" type="ORF">ACFVZC_36065</name>
</gene>
<organism evidence="4 5">
    <name type="scientific">Streptomyces marokkonensis</name>
    <dbReference type="NCBI Taxonomy" id="324855"/>
    <lineage>
        <taxon>Bacteria</taxon>
        <taxon>Bacillati</taxon>
        <taxon>Actinomycetota</taxon>
        <taxon>Actinomycetes</taxon>
        <taxon>Kitasatosporales</taxon>
        <taxon>Streptomycetaceae</taxon>
        <taxon>Streptomyces</taxon>
    </lineage>
</organism>
<evidence type="ECO:0000256" key="1">
    <source>
        <dbReference type="ARBA" id="ARBA00010219"/>
    </source>
</evidence>
<dbReference type="Pfam" id="PF01678">
    <property type="entry name" value="DAP_epimerase"/>
    <property type="match status" value="2"/>
</dbReference>
<proteinExistence type="inferred from homology"/>
<protein>
    <recommendedName>
        <fullName evidence="3">Diaminopimelate epimerase</fullName>
        <ecNumber evidence="3">5.1.1.7</ecNumber>
    </recommendedName>
</protein>
<dbReference type="EC" id="5.1.1.7" evidence="3"/>
<accession>A0ABW6QHM5</accession>
<keyword evidence="2 4" id="KW-0413">Isomerase</keyword>
<dbReference type="Proteomes" id="UP001601627">
    <property type="component" value="Unassembled WGS sequence"/>
</dbReference>
<dbReference type="NCBIfam" id="TIGR00652">
    <property type="entry name" value="DapF"/>
    <property type="match status" value="1"/>
</dbReference>
<dbReference type="PANTHER" id="PTHR31689">
    <property type="entry name" value="DIAMINOPIMELATE EPIMERASE, CHLOROPLASTIC"/>
    <property type="match status" value="1"/>
</dbReference>
<comment type="similarity">
    <text evidence="1">Belongs to the diaminopimelate epimerase family.</text>
</comment>
<evidence type="ECO:0000313" key="4">
    <source>
        <dbReference type="EMBL" id="MFF1278733.1"/>
    </source>
</evidence>